<protein>
    <submittedName>
        <fullName evidence="2">Uncharacterized protein</fullName>
    </submittedName>
</protein>
<sequence>MRKSCIILLYIASCTCNMLPSSAQTRNNKVLLTDSLIKLGFTMYNEVNEAERLQANYSFIKTLVALLKTPYSFNMKLDTLKMISIQQPSDNLFKIFSWHIKLDDGSFRYYGTIQVNTKDGQLKLNPIVDQSPNIKDPDHEILNDGQWYGCQYYDIIPFKNIKNQYLLLGWKGTNPDITQKIIDVLQLSDNGVTFGKAIFTGKGIDSSRSRMIYRFNARTSMLLKHEKTNNNVIMDHLAPSDPKLKGEFKYYGPDMSYDAWQIKDGQLILVEDLPLKNDPNPSR</sequence>
<evidence type="ECO:0000313" key="3">
    <source>
        <dbReference type="Proteomes" id="UP000199421"/>
    </source>
</evidence>
<evidence type="ECO:0000256" key="1">
    <source>
        <dbReference type="SAM" id="SignalP"/>
    </source>
</evidence>
<feature type="chain" id="PRO_5011474300" evidence="1">
    <location>
        <begin position="24"/>
        <end position="283"/>
    </location>
</feature>
<gene>
    <name evidence="2" type="ORF">SAMN05661044_04745</name>
</gene>
<dbReference type="Proteomes" id="UP000199421">
    <property type="component" value="Unassembled WGS sequence"/>
</dbReference>
<dbReference type="AlphaFoldDB" id="A0A1H7X1L9"/>
<name>A0A1H7X1L9_OLID1</name>
<dbReference type="EMBL" id="FOAF01000009">
    <property type="protein sequence ID" value="SEM26988.1"/>
    <property type="molecule type" value="Genomic_DNA"/>
</dbReference>
<evidence type="ECO:0000313" key="2">
    <source>
        <dbReference type="EMBL" id="SEM26988.1"/>
    </source>
</evidence>
<dbReference type="RefSeq" id="WP_139202325.1">
    <property type="nucleotide sequence ID" value="NZ_FOAF01000009.1"/>
</dbReference>
<proteinExistence type="predicted"/>
<keyword evidence="3" id="KW-1185">Reference proteome</keyword>
<accession>A0A1H7X1L9</accession>
<reference evidence="3" key="1">
    <citation type="submission" date="2016-10" db="EMBL/GenBank/DDBJ databases">
        <authorList>
            <person name="Varghese N."/>
            <person name="Submissions S."/>
        </authorList>
    </citation>
    <scope>NUCLEOTIDE SEQUENCE [LARGE SCALE GENOMIC DNA]</scope>
    <source>
        <strain evidence="3">DSM 18733</strain>
    </source>
</reference>
<dbReference type="OrthoDB" id="788168at2"/>
<keyword evidence="1" id="KW-0732">Signal</keyword>
<dbReference type="STRING" id="407022.SAMN05661044_04745"/>
<feature type="signal peptide" evidence="1">
    <location>
        <begin position="1"/>
        <end position="23"/>
    </location>
</feature>
<organism evidence="2 3">
    <name type="scientific">Olivibacter domesticus</name>
    <name type="common">Pseudosphingobacterium domesticum</name>
    <dbReference type="NCBI Taxonomy" id="407022"/>
    <lineage>
        <taxon>Bacteria</taxon>
        <taxon>Pseudomonadati</taxon>
        <taxon>Bacteroidota</taxon>
        <taxon>Sphingobacteriia</taxon>
        <taxon>Sphingobacteriales</taxon>
        <taxon>Sphingobacteriaceae</taxon>
        <taxon>Olivibacter</taxon>
    </lineage>
</organism>